<dbReference type="PROSITE" id="PS01137">
    <property type="entry name" value="TATD_1"/>
    <property type="match status" value="1"/>
</dbReference>
<name>A0ABQ4KI52_9BACI</name>
<accession>A0ABQ4KI52</accession>
<protein>
    <submittedName>
        <fullName evidence="4">TatD-related deoxyribonuclease</fullName>
    </submittedName>
</protein>
<sequence>MNRQVIDAHLHLDHYKENEIEQIIRDLSIESYPALISVSYHLQSCKQNLSLARKHSQVKPAFGFHPEQKLPTEQEQQSLFQWMEEHVEDMVAVGEIGLPYYTRKEAPALKIEGYISLLEQFLVFAKKWNKPVVLHAVYEDADLVCDLLEQHHIRNAHFHWFKGADPTIERMIRHGYLISVTPDVVYEPEIQALVKKYPLEKIMVETDGPWPFEGPFKGMMTHPRMIHESIKVIAEIKNEDLEGVYQQLYQNTINFYKLY</sequence>
<dbReference type="InterPro" id="IPR018228">
    <property type="entry name" value="DNase_TatD-rel_CS"/>
</dbReference>
<comment type="caution">
    <text evidence="4">The sequence shown here is derived from an EMBL/GenBank/DDBJ whole genome shotgun (WGS) entry which is preliminary data.</text>
</comment>
<dbReference type="EMBL" id="BORB01000008">
    <property type="protein sequence ID" value="GIN56987.1"/>
    <property type="molecule type" value="Genomic_DNA"/>
</dbReference>
<comment type="similarity">
    <text evidence="1">Belongs to the metallo-dependent hydrolases superfamily. TatD-type hydrolase family.</text>
</comment>
<dbReference type="Proteomes" id="UP000679950">
    <property type="component" value="Unassembled WGS sequence"/>
</dbReference>
<dbReference type="SUPFAM" id="SSF51556">
    <property type="entry name" value="Metallo-dependent hydrolases"/>
    <property type="match status" value="1"/>
</dbReference>
<keyword evidence="5" id="KW-1185">Reference proteome</keyword>
<evidence type="ECO:0000256" key="1">
    <source>
        <dbReference type="ARBA" id="ARBA00009275"/>
    </source>
</evidence>
<evidence type="ECO:0000313" key="4">
    <source>
        <dbReference type="EMBL" id="GIN56987.1"/>
    </source>
</evidence>
<dbReference type="Gene3D" id="3.20.20.140">
    <property type="entry name" value="Metal-dependent hydrolases"/>
    <property type="match status" value="1"/>
</dbReference>
<gene>
    <name evidence="4" type="ORF">J8TS2_13060</name>
</gene>
<reference evidence="4 5" key="1">
    <citation type="submission" date="2021-03" db="EMBL/GenBank/DDBJ databases">
        <title>Antimicrobial resistance genes in bacteria isolated from Japanese honey, and their potential for conferring macrolide and lincosamide resistance in the American foulbrood pathogen Paenibacillus larvae.</title>
        <authorList>
            <person name="Okamoto M."/>
            <person name="Kumagai M."/>
            <person name="Kanamori H."/>
            <person name="Takamatsu D."/>
        </authorList>
    </citation>
    <scope>NUCLEOTIDE SEQUENCE [LARGE SCALE GENOMIC DNA]</scope>
    <source>
        <strain evidence="4 5">J8TS2</strain>
    </source>
</reference>
<dbReference type="InterPro" id="IPR032466">
    <property type="entry name" value="Metal_Hydrolase"/>
</dbReference>
<evidence type="ECO:0000313" key="5">
    <source>
        <dbReference type="Proteomes" id="UP000679950"/>
    </source>
</evidence>
<dbReference type="PANTHER" id="PTHR46317:SF1">
    <property type="entry name" value="HYDROLASE, TATD FAMILY"/>
    <property type="match status" value="1"/>
</dbReference>
<proteinExistence type="inferred from homology"/>
<organism evidence="4 5">
    <name type="scientific">Lederbergia ruris</name>
    <dbReference type="NCBI Taxonomy" id="217495"/>
    <lineage>
        <taxon>Bacteria</taxon>
        <taxon>Bacillati</taxon>
        <taxon>Bacillota</taxon>
        <taxon>Bacilli</taxon>
        <taxon>Bacillales</taxon>
        <taxon>Bacillaceae</taxon>
        <taxon>Lederbergia</taxon>
    </lineage>
</organism>
<keyword evidence="2" id="KW-0479">Metal-binding</keyword>
<dbReference type="PANTHER" id="PTHR46317">
    <property type="entry name" value="HYDROLASE OF PHP SUPERFAMILY-RELATED PROTEIN"/>
    <property type="match status" value="1"/>
</dbReference>
<keyword evidence="3" id="KW-0378">Hydrolase</keyword>
<dbReference type="InterPro" id="IPR001130">
    <property type="entry name" value="TatD-like"/>
</dbReference>
<evidence type="ECO:0000256" key="2">
    <source>
        <dbReference type="ARBA" id="ARBA00022723"/>
    </source>
</evidence>
<dbReference type="CDD" id="cd01310">
    <property type="entry name" value="TatD_DNAse"/>
    <property type="match status" value="1"/>
</dbReference>
<dbReference type="PIRSF" id="PIRSF005902">
    <property type="entry name" value="DNase_TatD"/>
    <property type="match status" value="1"/>
</dbReference>
<dbReference type="RefSeq" id="WP_212965869.1">
    <property type="nucleotide sequence ID" value="NZ_BORB01000008.1"/>
</dbReference>
<evidence type="ECO:0000256" key="3">
    <source>
        <dbReference type="ARBA" id="ARBA00022801"/>
    </source>
</evidence>
<dbReference type="Pfam" id="PF01026">
    <property type="entry name" value="TatD_DNase"/>
    <property type="match status" value="1"/>
</dbReference>